<accession>A0A2G4YMK3</accession>
<dbReference type="RefSeq" id="WP_099475055.1">
    <property type="nucleotide sequence ID" value="NZ_CP041025.1"/>
</dbReference>
<dbReference type="EMBL" id="PDEM01000032">
    <property type="protein sequence ID" value="PHZ83550.1"/>
    <property type="molecule type" value="Genomic_DNA"/>
</dbReference>
<reference evidence="1 2" key="1">
    <citation type="submission" date="2017-10" db="EMBL/GenBank/DDBJ databases">
        <title>Frigbacter circumglobatus gen. nov. sp. nov., isolated from sediment cultured in situ.</title>
        <authorList>
            <person name="Zhao Z."/>
        </authorList>
    </citation>
    <scope>NUCLEOTIDE SEQUENCE [LARGE SCALE GENOMIC DNA]</scope>
    <source>
        <strain evidence="1 2">ZYL</strain>
    </source>
</reference>
<comment type="caution">
    <text evidence="1">The sequence shown here is derived from an EMBL/GenBank/DDBJ whole genome shotgun (WGS) entry which is preliminary data.</text>
</comment>
<protein>
    <submittedName>
        <fullName evidence="1">Uncharacterized protein</fullName>
    </submittedName>
</protein>
<evidence type="ECO:0000313" key="1">
    <source>
        <dbReference type="EMBL" id="PHZ83550.1"/>
    </source>
</evidence>
<gene>
    <name evidence="1" type="ORF">CRD36_16425</name>
</gene>
<dbReference type="Proteomes" id="UP000229730">
    <property type="component" value="Unassembled WGS sequence"/>
</dbReference>
<sequence length="63" mass="7780">MKHNKMDFLSNAEFFDMVDAYEFAGYEDDDYYEDLLEDKLGSKWRKRPRRPKSRKEDFTENFL</sequence>
<evidence type="ECO:0000313" key="2">
    <source>
        <dbReference type="Proteomes" id="UP000229730"/>
    </source>
</evidence>
<name>A0A2G4YMK3_9PROT</name>
<dbReference type="AlphaFoldDB" id="A0A2G4YMK3"/>
<dbReference type="InParanoid" id="A0A2G4YMK3"/>
<keyword evidence="2" id="KW-1185">Reference proteome</keyword>
<proteinExistence type="predicted"/>
<organism evidence="1 2">
    <name type="scientific">Paremcibacter congregatus</name>
    <dbReference type="NCBI Taxonomy" id="2043170"/>
    <lineage>
        <taxon>Bacteria</taxon>
        <taxon>Pseudomonadati</taxon>
        <taxon>Pseudomonadota</taxon>
        <taxon>Alphaproteobacteria</taxon>
        <taxon>Emcibacterales</taxon>
        <taxon>Emcibacteraceae</taxon>
        <taxon>Paremcibacter</taxon>
    </lineage>
</organism>